<reference evidence="1" key="1">
    <citation type="submission" date="2018-02" db="EMBL/GenBank/DDBJ databases">
        <title>Rhizophora mucronata_Transcriptome.</title>
        <authorList>
            <person name="Meera S.P."/>
            <person name="Sreeshan A."/>
            <person name="Augustine A."/>
        </authorList>
    </citation>
    <scope>NUCLEOTIDE SEQUENCE</scope>
    <source>
        <tissue evidence="1">Leaf</tissue>
    </source>
</reference>
<organism evidence="1">
    <name type="scientific">Rhizophora mucronata</name>
    <name type="common">Asiatic mangrove</name>
    <dbReference type="NCBI Taxonomy" id="61149"/>
    <lineage>
        <taxon>Eukaryota</taxon>
        <taxon>Viridiplantae</taxon>
        <taxon>Streptophyta</taxon>
        <taxon>Embryophyta</taxon>
        <taxon>Tracheophyta</taxon>
        <taxon>Spermatophyta</taxon>
        <taxon>Magnoliopsida</taxon>
        <taxon>eudicotyledons</taxon>
        <taxon>Gunneridae</taxon>
        <taxon>Pentapetalae</taxon>
        <taxon>rosids</taxon>
        <taxon>fabids</taxon>
        <taxon>Malpighiales</taxon>
        <taxon>Rhizophoraceae</taxon>
        <taxon>Rhizophora</taxon>
    </lineage>
</organism>
<proteinExistence type="predicted"/>
<dbReference type="EMBL" id="GGEC01008257">
    <property type="protein sequence ID" value="MBW88740.1"/>
    <property type="molecule type" value="Transcribed_RNA"/>
</dbReference>
<evidence type="ECO:0000313" key="1">
    <source>
        <dbReference type="EMBL" id="MBW88740.1"/>
    </source>
</evidence>
<sequence length="13" mass="1481">MLQKQLSEGSMQT</sequence>
<accession>A0A2P2J5L6</accession>
<name>A0A2P2J5L6_RHIMU</name>
<protein>
    <submittedName>
        <fullName evidence="1">Uncharacterized protein</fullName>
    </submittedName>
</protein>